<comment type="caution">
    <text evidence="2">The sequence shown here is derived from an EMBL/GenBank/DDBJ whole genome shotgun (WGS) entry which is preliminary data.</text>
</comment>
<feature type="compositionally biased region" description="Basic and acidic residues" evidence="1">
    <location>
        <begin position="49"/>
        <end position="65"/>
    </location>
</feature>
<gene>
    <name evidence="2" type="ORF">NDU88_003113</name>
</gene>
<protein>
    <submittedName>
        <fullName evidence="2">Uncharacterized protein</fullName>
    </submittedName>
</protein>
<dbReference type="Proteomes" id="UP001066276">
    <property type="component" value="Chromosome 3_2"/>
</dbReference>
<keyword evidence="3" id="KW-1185">Reference proteome</keyword>
<evidence type="ECO:0000256" key="1">
    <source>
        <dbReference type="SAM" id="MobiDB-lite"/>
    </source>
</evidence>
<reference evidence="2" key="1">
    <citation type="journal article" date="2022" name="bioRxiv">
        <title>Sequencing and chromosome-scale assembly of the giantPleurodeles waltlgenome.</title>
        <authorList>
            <person name="Brown T."/>
            <person name="Elewa A."/>
            <person name="Iarovenko S."/>
            <person name="Subramanian E."/>
            <person name="Araus A.J."/>
            <person name="Petzold A."/>
            <person name="Susuki M."/>
            <person name="Suzuki K.-i.T."/>
            <person name="Hayashi T."/>
            <person name="Toyoda A."/>
            <person name="Oliveira C."/>
            <person name="Osipova E."/>
            <person name="Leigh N.D."/>
            <person name="Simon A."/>
            <person name="Yun M.H."/>
        </authorList>
    </citation>
    <scope>NUCLEOTIDE SEQUENCE</scope>
    <source>
        <strain evidence="2">20211129_DDA</strain>
        <tissue evidence="2">Liver</tissue>
    </source>
</reference>
<dbReference type="AlphaFoldDB" id="A0AAV7TNJ7"/>
<sequence length="92" mass="9711">MAAAELEPRWGTGQPVGAPGPLRIGEARGLSGATLYQPDRMSAKHRTKGKSEGKSLDGDKTKPDMAEPAPPSLQDTLDKILGAIEESKTTLQ</sequence>
<accession>A0AAV7TNJ7</accession>
<feature type="region of interest" description="Disordered" evidence="1">
    <location>
        <begin position="1"/>
        <end position="76"/>
    </location>
</feature>
<name>A0AAV7TNJ7_PLEWA</name>
<organism evidence="2 3">
    <name type="scientific">Pleurodeles waltl</name>
    <name type="common">Iberian ribbed newt</name>
    <dbReference type="NCBI Taxonomy" id="8319"/>
    <lineage>
        <taxon>Eukaryota</taxon>
        <taxon>Metazoa</taxon>
        <taxon>Chordata</taxon>
        <taxon>Craniata</taxon>
        <taxon>Vertebrata</taxon>
        <taxon>Euteleostomi</taxon>
        <taxon>Amphibia</taxon>
        <taxon>Batrachia</taxon>
        <taxon>Caudata</taxon>
        <taxon>Salamandroidea</taxon>
        <taxon>Salamandridae</taxon>
        <taxon>Pleurodelinae</taxon>
        <taxon>Pleurodeles</taxon>
    </lineage>
</organism>
<evidence type="ECO:0000313" key="3">
    <source>
        <dbReference type="Proteomes" id="UP001066276"/>
    </source>
</evidence>
<evidence type="ECO:0000313" key="2">
    <source>
        <dbReference type="EMBL" id="KAJ1177861.1"/>
    </source>
</evidence>
<proteinExistence type="predicted"/>
<dbReference type="EMBL" id="JANPWB010000006">
    <property type="protein sequence ID" value="KAJ1177861.1"/>
    <property type="molecule type" value="Genomic_DNA"/>
</dbReference>